<comment type="caution">
    <text evidence="1">The sequence shown here is derived from an EMBL/GenBank/DDBJ whole genome shotgun (WGS) entry which is preliminary data.</text>
</comment>
<evidence type="ECO:0000313" key="1">
    <source>
        <dbReference type="EMBL" id="MFD2408561.1"/>
    </source>
</evidence>
<accession>A0ABW5F6X8</accession>
<dbReference type="EMBL" id="JBHUKY010000007">
    <property type="protein sequence ID" value="MFD2408561.1"/>
    <property type="molecule type" value="Genomic_DNA"/>
</dbReference>
<evidence type="ECO:0000313" key="2">
    <source>
        <dbReference type="Proteomes" id="UP001597448"/>
    </source>
</evidence>
<dbReference type="RefSeq" id="WP_209991244.1">
    <property type="nucleotide sequence ID" value="NZ_JBHUKY010000007.1"/>
</dbReference>
<organism evidence="1 2">
    <name type="scientific">Paenibacillus rhizoplanae</name>
    <dbReference type="NCBI Taxonomy" id="1917181"/>
    <lineage>
        <taxon>Bacteria</taxon>
        <taxon>Bacillati</taxon>
        <taxon>Bacillota</taxon>
        <taxon>Bacilli</taxon>
        <taxon>Bacillales</taxon>
        <taxon>Paenibacillaceae</taxon>
        <taxon>Paenibacillus</taxon>
    </lineage>
</organism>
<name>A0ABW5F6X8_9BACL</name>
<protein>
    <submittedName>
        <fullName evidence="1">Uncharacterized protein</fullName>
    </submittedName>
</protein>
<reference evidence="2" key="1">
    <citation type="journal article" date="2019" name="Int. J. Syst. Evol. Microbiol.">
        <title>The Global Catalogue of Microorganisms (GCM) 10K type strain sequencing project: providing services to taxonomists for standard genome sequencing and annotation.</title>
        <authorList>
            <consortium name="The Broad Institute Genomics Platform"/>
            <consortium name="The Broad Institute Genome Sequencing Center for Infectious Disease"/>
            <person name="Wu L."/>
            <person name="Ma J."/>
        </authorList>
    </citation>
    <scope>NUCLEOTIDE SEQUENCE [LARGE SCALE GENOMIC DNA]</scope>
    <source>
        <strain evidence="2">CCM 8725</strain>
    </source>
</reference>
<gene>
    <name evidence="1" type="ORF">ACFSX3_01690</name>
</gene>
<dbReference type="Proteomes" id="UP001597448">
    <property type="component" value="Unassembled WGS sequence"/>
</dbReference>
<keyword evidence="2" id="KW-1185">Reference proteome</keyword>
<sequence length="121" mass="13791">MKPLVLSKEIREGKLNDQEIVNCLDIQHNQVLVSAISQIISRKLCNEEIISKLTCISKFRDPNVNKLFGIDTIGHYSIAALFALDTLESTRKYEELMADLDDWDKEIVKRIAEGIKRSSTL</sequence>
<proteinExistence type="predicted"/>